<dbReference type="SUPFAM" id="SSF50447">
    <property type="entry name" value="Translation proteins"/>
    <property type="match status" value="1"/>
</dbReference>
<evidence type="ECO:0000256" key="6">
    <source>
        <dbReference type="ARBA" id="ARBA00035243"/>
    </source>
</evidence>
<dbReference type="Gene3D" id="3.30.160.810">
    <property type="match status" value="1"/>
</dbReference>
<dbReference type="PANTHER" id="PTHR11229">
    <property type="entry name" value="50S RIBOSOMAL PROTEIN L3"/>
    <property type="match status" value="1"/>
</dbReference>
<evidence type="ECO:0000256" key="2">
    <source>
        <dbReference type="ARBA" id="ARBA00022730"/>
    </source>
</evidence>
<dbReference type="InterPro" id="IPR019927">
    <property type="entry name" value="Ribosomal_uL3_bac/org-type"/>
</dbReference>
<evidence type="ECO:0000256" key="3">
    <source>
        <dbReference type="ARBA" id="ARBA00022884"/>
    </source>
</evidence>
<keyword evidence="3 7" id="KW-0694">RNA-binding</keyword>
<dbReference type="GO" id="GO:0006412">
    <property type="term" value="P:translation"/>
    <property type="evidence" value="ECO:0007669"/>
    <property type="project" value="UniProtKB-UniRule"/>
</dbReference>
<sequence length="201" mass="21760">MIQGMVAKKLGMIQLFDESGFAVGVTVVQAGPCTVVRKKDQSTVQVGFNQTEEWKLTKPVAGQFKKAGTPAFSVLREFKAEDIESLSVGQEIRADIFSPGEVVKVTGMSKGKGFAGVIKRWNFGGGRETHGSRSHRIPGSVGQCAWPSRVFKGKRLPGRMGGKQVTAPRVQVLEVRPDENLLFLKGPVPGARGSILVIRKQ</sequence>
<proteinExistence type="inferred from homology"/>
<dbReference type="PANTHER" id="PTHR11229:SF16">
    <property type="entry name" value="LARGE RIBOSOMAL SUBUNIT PROTEIN UL3C"/>
    <property type="match status" value="1"/>
</dbReference>
<dbReference type="EMBL" id="DTGT01000109">
    <property type="protein sequence ID" value="HGH60315.1"/>
    <property type="molecule type" value="Genomic_DNA"/>
</dbReference>
<name>A0A7C4EWC1_9BACT</name>
<organism evidence="8">
    <name type="scientific">Desulfomonile tiedjei</name>
    <dbReference type="NCBI Taxonomy" id="2358"/>
    <lineage>
        <taxon>Bacteria</taxon>
        <taxon>Pseudomonadati</taxon>
        <taxon>Thermodesulfobacteriota</taxon>
        <taxon>Desulfomonilia</taxon>
        <taxon>Desulfomonilales</taxon>
        <taxon>Desulfomonilaceae</taxon>
        <taxon>Desulfomonile</taxon>
    </lineage>
</organism>
<comment type="function">
    <text evidence="7">One of the primary rRNA binding proteins, it binds directly near the 3'-end of the 23S rRNA, where it nucleates assembly of the 50S subunit.</text>
</comment>
<comment type="caution">
    <text evidence="8">The sequence shown here is derived from an EMBL/GenBank/DDBJ whole genome shotgun (WGS) entry which is preliminary data.</text>
</comment>
<keyword evidence="5 7" id="KW-0687">Ribonucleoprotein</keyword>
<evidence type="ECO:0000256" key="5">
    <source>
        <dbReference type="ARBA" id="ARBA00023274"/>
    </source>
</evidence>
<dbReference type="GO" id="GO:0003735">
    <property type="term" value="F:structural constituent of ribosome"/>
    <property type="evidence" value="ECO:0007669"/>
    <property type="project" value="UniProtKB-UniRule"/>
</dbReference>
<dbReference type="FunFam" id="2.40.30.10:FF:000004">
    <property type="entry name" value="50S ribosomal protein L3"/>
    <property type="match status" value="1"/>
</dbReference>
<protein>
    <recommendedName>
        <fullName evidence="6 7">Large ribosomal subunit protein uL3</fullName>
    </recommendedName>
</protein>
<dbReference type="Pfam" id="PF00297">
    <property type="entry name" value="Ribosomal_L3"/>
    <property type="match status" value="1"/>
</dbReference>
<evidence type="ECO:0000256" key="1">
    <source>
        <dbReference type="ARBA" id="ARBA00006540"/>
    </source>
</evidence>
<gene>
    <name evidence="7" type="primary">rplC</name>
    <name evidence="8" type="ORF">ENV54_03335</name>
</gene>
<dbReference type="InterPro" id="IPR000597">
    <property type="entry name" value="Ribosomal_uL3"/>
</dbReference>
<keyword evidence="4 7" id="KW-0689">Ribosomal protein</keyword>
<comment type="subunit">
    <text evidence="7">Part of the 50S ribosomal subunit. Forms a cluster with proteins L14 and L19.</text>
</comment>
<dbReference type="InterPro" id="IPR009000">
    <property type="entry name" value="Transl_B-barrel_sf"/>
</dbReference>
<dbReference type="GO" id="GO:0022625">
    <property type="term" value="C:cytosolic large ribosomal subunit"/>
    <property type="evidence" value="ECO:0007669"/>
    <property type="project" value="TreeGrafter"/>
</dbReference>
<evidence type="ECO:0000256" key="4">
    <source>
        <dbReference type="ARBA" id="ARBA00022980"/>
    </source>
</evidence>
<comment type="similarity">
    <text evidence="1 7">Belongs to the universal ribosomal protein uL3 family.</text>
</comment>
<evidence type="ECO:0000256" key="7">
    <source>
        <dbReference type="HAMAP-Rule" id="MF_01325"/>
    </source>
</evidence>
<dbReference type="HAMAP" id="MF_01325_B">
    <property type="entry name" value="Ribosomal_uL3_B"/>
    <property type="match status" value="1"/>
</dbReference>
<keyword evidence="2 7" id="KW-0699">rRNA-binding</keyword>
<dbReference type="AlphaFoldDB" id="A0A7C4EWC1"/>
<dbReference type="NCBIfam" id="TIGR03625">
    <property type="entry name" value="L3_bact"/>
    <property type="match status" value="1"/>
</dbReference>
<dbReference type="GO" id="GO:0019843">
    <property type="term" value="F:rRNA binding"/>
    <property type="evidence" value="ECO:0007669"/>
    <property type="project" value="UniProtKB-UniRule"/>
</dbReference>
<reference evidence="8" key="1">
    <citation type="journal article" date="2020" name="mSystems">
        <title>Genome- and Community-Level Interaction Insights into Carbon Utilization and Element Cycling Functions of Hydrothermarchaeota in Hydrothermal Sediment.</title>
        <authorList>
            <person name="Zhou Z."/>
            <person name="Liu Y."/>
            <person name="Xu W."/>
            <person name="Pan J."/>
            <person name="Luo Z.H."/>
            <person name="Li M."/>
        </authorList>
    </citation>
    <scope>NUCLEOTIDE SEQUENCE [LARGE SCALE GENOMIC DNA]</scope>
    <source>
        <strain evidence="8">SpSt-769</strain>
    </source>
</reference>
<accession>A0A7C4EWC1</accession>
<evidence type="ECO:0000313" key="8">
    <source>
        <dbReference type="EMBL" id="HGH60315.1"/>
    </source>
</evidence>
<dbReference type="Gene3D" id="2.40.30.10">
    <property type="entry name" value="Translation factors"/>
    <property type="match status" value="1"/>
</dbReference>